<dbReference type="Pfam" id="PF00015">
    <property type="entry name" value="MCPsignal"/>
    <property type="match status" value="1"/>
</dbReference>
<comment type="caution">
    <text evidence="9">The sequence shown here is derived from an EMBL/GenBank/DDBJ whole genome shotgun (WGS) entry which is preliminary data.</text>
</comment>
<sequence>MVRILRRFRLRARLLGSFGALVVLMAGLTGLSIYQSQQQDQATKTVARLAVLNRAVMELKFRDADVSGWQTAYAWDVTSLGGIAATDDQSPNRKGFLDSASNLNKEVAAVPVADLTKSEAALYATIKENLLGYLDADKEVVQLFRQNTPASIKQANDFIVGDAYNMYFKALDATIKLSDSVAKRSDAAQARANALQTESRVLMIVVFLVALGVALAGALAITGSVVGPARTVVEGLRALASRDLSTSLDDAGADEMAEMARAFNEASGSIREALTGVAERATGLTTASQQLTTVSERMDAQATTTSDQAGAAAGAAEQVSGKVATVASAAEEMTVSIEEIARSTASAVAVAADAVTSTEATKAAVGELSAASAEIGQIVKTITSIAEQTNLLALNATIEAARAGDAGKGFAVVANEVKDLAQETARASEDIIGKIDAIQVTTERAGVTINQIIEVVNRISEIQQTIATAVEEQSATTSEINRSVSELASGSQHIADNIAGVAGTASSTSGDANATQRAAADLAGMATELQQLVGSFRY</sequence>
<comment type="similarity">
    <text evidence="4">Belongs to the methyl-accepting chemotaxis (MCP) protein family.</text>
</comment>
<organism evidence="9 10">
    <name type="scientific">Planosporangium thailandense</name>
    <dbReference type="NCBI Taxonomy" id="765197"/>
    <lineage>
        <taxon>Bacteria</taxon>
        <taxon>Bacillati</taxon>
        <taxon>Actinomycetota</taxon>
        <taxon>Actinomycetes</taxon>
        <taxon>Micromonosporales</taxon>
        <taxon>Micromonosporaceae</taxon>
        <taxon>Planosporangium</taxon>
    </lineage>
</organism>
<dbReference type="PROSITE" id="PS50111">
    <property type="entry name" value="CHEMOTAXIS_TRANSDUC_2"/>
    <property type="match status" value="1"/>
</dbReference>
<dbReference type="EMBL" id="JAATVY010000046">
    <property type="protein sequence ID" value="NJC74138.1"/>
    <property type="molecule type" value="Genomic_DNA"/>
</dbReference>
<dbReference type="SMART" id="SM00304">
    <property type="entry name" value="HAMP"/>
    <property type="match status" value="2"/>
</dbReference>
<evidence type="ECO:0000256" key="5">
    <source>
        <dbReference type="PROSITE-ProRule" id="PRU00284"/>
    </source>
</evidence>
<gene>
    <name evidence="9" type="ORF">HC031_31155</name>
</gene>
<evidence type="ECO:0000256" key="2">
    <source>
        <dbReference type="ARBA" id="ARBA00022989"/>
    </source>
</evidence>
<dbReference type="InterPro" id="IPR003660">
    <property type="entry name" value="HAMP_dom"/>
</dbReference>
<accession>A0ABX0Y9Q9</accession>
<dbReference type="Proteomes" id="UP000722989">
    <property type="component" value="Unassembled WGS sequence"/>
</dbReference>
<feature type="domain" description="Methyl-accepting transducer" evidence="7">
    <location>
        <begin position="280"/>
        <end position="509"/>
    </location>
</feature>
<evidence type="ECO:0000256" key="1">
    <source>
        <dbReference type="ARBA" id="ARBA00022692"/>
    </source>
</evidence>
<dbReference type="InterPro" id="IPR004089">
    <property type="entry name" value="MCPsignal_dom"/>
</dbReference>
<evidence type="ECO:0000259" key="8">
    <source>
        <dbReference type="PROSITE" id="PS50885"/>
    </source>
</evidence>
<dbReference type="Gene3D" id="1.10.287.950">
    <property type="entry name" value="Methyl-accepting chemotaxis protein"/>
    <property type="match status" value="1"/>
</dbReference>
<keyword evidence="1 6" id="KW-0812">Transmembrane</keyword>
<dbReference type="SMART" id="SM00283">
    <property type="entry name" value="MA"/>
    <property type="match status" value="1"/>
</dbReference>
<protein>
    <submittedName>
        <fullName evidence="9">Methyl-accepting chemotaxis protein</fullName>
    </submittedName>
</protein>
<reference evidence="9 10" key="1">
    <citation type="submission" date="2020-03" db="EMBL/GenBank/DDBJ databases">
        <title>WGS of the type strain of Planosporangium spp.</title>
        <authorList>
            <person name="Thawai C."/>
        </authorList>
    </citation>
    <scope>NUCLEOTIDE SEQUENCE [LARGE SCALE GENOMIC DNA]</scope>
    <source>
        <strain evidence="9 10">TBRC 5610</strain>
    </source>
</reference>
<dbReference type="SUPFAM" id="SSF58104">
    <property type="entry name" value="Methyl-accepting chemotaxis protein (MCP) signaling domain"/>
    <property type="match status" value="1"/>
</dbReference>
<dbReference type="Pfam" id="PF00672">
    <property type="entry name" value="HAMP"/>
    <property type="match status" value="1"/>
</dbReference>
<evidence type="ECO:0000256" key="3">
    <source>
        <dbReference type="ARBA" id="ARBA00023224"/>
    </source>
</evidence>
<dbReference type="PANTHER" id="PTHR32089:SF112">
    <property type="entry name" value="LYSOZYME-LIKE PROTEIN-RELATED"/>
    <property type="match status" value="1"/>
</dbReference>
<evidence type="ECO:0000313" key="10">
    <source>
        <dbReference type="Proteomes" id="UP000722989"/>
    </source>
</evidence>
<dbReference type="PRINTS" id="PR00260">
    <property type="entry name" value="CHEMTRNSDUCR"/>
</dbReference>
<keyword evidence="6" id="KW-0472">Membrane</keyword>
<evidence type="ECO:0000259" key="7">
    <source>
        <dbReference type="PROSITE" id="PS50111"/>
    </source>
</evidence>
<feature type="transmembrane region" description="Helical" evidence="6">
    <location>
        <begin position="201"/>
        <end position="221"/>
    </location>
</feature>
<name>A0ABX0Y9Q9_9ACTN</name>
<feature type="domain" description="HAMP" evidence="8">
    <location>
        <begin position="223"/>
        <end position="275"/>
    </location>
</feature>
<dbReference type="PROSITE" id="PS50885">
    <property type="entry name" value="HAMP"/>
    <property type="match status" value="1"/>
</dbReference>
<keyword evidence="10" id="KW-1185">Reference proteome</keyword>
<dbReference type="InterPro" id="IPR004090">
    <property type="entry name" value="Chemotax_Me-accpt_rcpt"/>
</dbReference>
<dbReference type="CDD" id="cd06225">
    <property type="entry name" value="HAMP"/>
    <property type="match status" value="1"/>
</dbReference>
<keyword evidence="2 6" id="KW-1133">Transmembrane helix</keyword>
<feature type="transmembrane region" description="Helical" evidence="6">
    <location>
        <begin position="12"/>
        <end position="34"/>
    </location>
</feature>
<dbReference type="RefSeq" id="WP_167929042.1">
    <property type="nucleotide sequence ID" value="NZ_JAATVY010000046.1"/>
</dbReference>
<evidence type="ECO:0000313" key="9">
    <source>
        <dbReference type="EMBL" id="NJC74138.1"/>
    </source>
</evidence>
<evidence type="ECO:0000256" key="6">
    <source>
        <dbReference type="SAM" id="Phobius"/>
    </source>
</evidence>
<keyword evidence="3 5" id="KW-0807">Transducer</keyword>
<dbReference type="PANTHER" id="PTHR32089">
    <property type="entry name" value="METHYL-ACCEPTING CHEMOTAXIS PROTEIN MCPB"/>
    <property type="match status" value="1"/>
</dbReference>
<proteinExistence type="inferred from homology"/>
<evidence type="ECO:0000256" key="4">
    <source>
        <dbReference type="ARBA" id="ARBA00029447"/>
    </source>
</evidence>